<dbReference type="EMBL" id="OX451735">
    <property type="protein sequence ID" value="CAI8592765.1"/>
    <property type="molecule type" value="Genomic_DNA"/>
</dbReference>
<dbReference type="Proteomes" id="UP001157006">
    <property type="component" value="Chromosome 1S"/>
</dbReference>
<name>A0AAV0Z2L7_VICFA</name>
<organism evidence="1 2">
    <name type="scientific">Vicia faba</name>
    <name type="common">Broad bean</name>
    <name type="synonym">Faba vulgaris</name>
    <dbReference type="NCBI Taxonomy" id="3906"/>
    <lineage>
        <taxon>Eukaryota</taxon>
        <taxon>Viridiplantae</taxon>
        <taxon>Streptophyta</taxon>
        <taxon>Embryophyta</taxon>
        <taxon>Tracheophyta</taxon>
        <taxon>Spermatophyta</taxon>
        <taxon>Magnoliopsida</taxon>
        <taxon>eudicotyledons</taxon>
        <taxon>Gunneridae</taxon>
        <taxon>Pentapetalae</taxon>
        <taxon>rosids</taxon>
        <taxon>fabids</taxon>
        <taxon>Fabales</taxon>
        <taxon>Fabaceae</taxon>
        <taxon>Papilionoideae</taxon>
        <taxon>50 kb inversion clade</taxon>
        <taxon>NPAAA clade</taxon>
        <taxon>Hologalegina</taxon>
        <taxon>IRL clade</taxon>
        <taxon>Fabeae</taxon>
        <taxon>Vicia</taxon>
    </lineage>
</organism>
<evidence type="ECO:0000313" key="2">
    <source>
        <dbReference type="Proteomes" id="UP001157006"/>
    </source>
</evidence>
<dbReference type="AlphaFoldDB" id="A0AAV0Z2L7"/>
<evidence type="ECO:0000313" key="1">
    <source>
        <dbReference type="EMBL" id="CAI8592765.1"/>
    </source>
</evidence>
<accession>A0AAV0Z2L7</accession>
<proteinExistence type="predicted"/>
<keyword evidence="2" id="KW-1185">Reference proteome</keyword>
<reference evidence="1 2" key="1">
    <citation type="submission" date="2023-01" db="EMBL/GenBank/DDBJ databases">
        <authorList>
            <person name="Kreplak J."/>
        </authorList>
    </citation>
    <scope>NUCLEOTIDE SEQUENCE [LARGE SCALE GENOMIC DNA]</scope>
</reference>
<sequence>MKICSAVPEAVELHLSSNSFTHLLRLRLFFPFLASNSSNHAQRIDQPAKPRFASVFVASIKDEYEAFEKTKGSRFLQIRDVVFEVMNEDVVMMMTLAYSESRDEDGRLLTVMKQNDDDDDDDDCCRLLRALEGGR</sequence>
<gene>
    <name evidence="1" type="ORF">VFH_I057480</name>
</gene>
<protein>
    <submittedName>
        <fullName evidence="1">Uncharacterized protein</fullName>
    </submittedName>
</protein>